<evidence type="ECO:0000313" key="4">
    <source>
        <dbReference type="Proteomes" id="UP001146469"/>
    </source>
</evidence>
<feature type="transmembrane region" description="Helical" evidence="2">
    <location>
        <begin position="438"/>
        <end position="461"/>
    </location>
</feature>
<organism evidence="3 4">
    <name type="scientific">Corynebacterium evansiae</name>
    <dbReference type="NCBI Taxonomy" id="2913499"/>
    <lineage>
        <taxon>Bacteria</taxon>
        <taxon>Bacillati</taxon>
        <taxon>Actinomycetota</taxon>
        <taxon>Actinomycetes</taxon>
        <taxon>Mycobacteriales</taxon>
        <taxon>Corynebacteriaceae</taxon>
        <taxon>Corynebacterium</taxon>
    </lineage>
</organism>
<feature type="compositionally biased region" description="Basic and acidic residues" evidence="1">
    <location>
        <begin position="533"/>
        <end position="542"/>
    </location>
</feature>
<feature type="compositionally biased region" description="Acidic residues" evidence="1">
    <location>
        <begin position="497"/>
        <end position="531"/>
    </location>
</feature>
<dbReference type="EMBL" id="JAKMUT010000003">
    <property type="protein sequence ID" value="MCZ9289593.1"/>
    <property type="molecule type" value="Genomic_DNA"/>
</dbReference>
<keyword evidence="2" id="KW-0812">Transmembrane</keyword>
<feature type="transmembrane region" description="Helical" evidence="2">
    <location>
        <begin position="373"/>
        <end position="394"/>
    </location>
</feature>
<sequence>MGRVSKDSAAQRPGSRRSASSRRPGSSRTRRTSAASSADRIKGTGNKGTGAHISEGSGHERFVAAKPTGATNAKATPKAKSKAAADASAGGVKAAVADWWSKWKSHVKRFGPQLMINHAVTLGVIVIIAVLIGIGAGFSVIPASIASMWMVFNLAPIEMAGAKLGFVPLLPALVLVWGHAKRATTVLGNSISVRGLRVFTTLSLLIPMLLTCIAWVMLWDASRVYDITPPNLLVALISTALVNGAAIVIGMRARVWRALLLRRGWSTWPVESMLLAGRFLKWMAAAGALAAAVYLLTNMEAVGKAYEITSSTMGVLGLTFVALLYVPNVVVAAMAVLLGGEFHVGNGAVSLFTANNVNLPPLPALAAVPNDQIPFGAVLLAVPACVAVACVYTFLRGRTYVEAPLLQGVGAGACAGLIGFCTSWLAGGELGVYGRAGAVEWLFAVELAAWLLVPAAVMMFFTARRGESVTEDIPEAEVVEPGASQQAQTETEHDAEAGADDADDVADGAESTDTDSSEDDAPTEEPEDGEDGGVTKKEREDPADTEDKEDKEDTETEEETDDEDSDSGERDGDSAPERD</sequence>
<feature type="region of interest" description="Disordered" evidence="1">
    <location>
        <begin position="1"/>
        <end position="58"/>
    </location>
</feature>
<dbReference type="AlphaFoldDB" id="A0A9X3RGI1"/>
<dbReference type="Proteomes" id="UP001146469">
    <property type="component" value="Unassembled WGS sequence"/>
</dbReference>
<feature type="transmembrane region" description="Helical" evidence="2">
    <location>
        <begin position="198"/>
        <end position="219"/>
    </location>
</feature>
<feature type="compositionally biased region" description="Acidic residues" evidence="1">
    <location>
        <begin position="543"/>
        <end position="566"/>
    </location>
</feature>
<gene>
    <name evidence="3" type="ORF">L8V00_05130</name>
</gene>
<comment type="caution">
    <text evidence="3">The sequence shown here is derived from an EMBL/GenBank/DDBJ whole genome shotgun (WGS) entry which is preliminary data.</text>
</comment>
<proteinExistence type="predicted"/>
<dbReference type="InterPro" id="IPR045931">
    <property type="entry name" value="DUF6350"/>
</dbReference>
<dbReference type="RefSeq" id="WP_269944388.1">
    <property type="nucleotide sequence ID" value="NZ_JAKMUT010000003.1"/>
</dbReference>
<feature type="compositionally biased region" description="Basic and acidic residues" evidence="1">
    <location>
        <begin position="567"/>
        <end position="579"/>
    </location>
</feature>
<feature type="transmembrane region" description="Helical" evidence="2">
    <location>
        <begin position="308"/>
        <end position="326"/>
    </location>
</feature>
<protein>
    <submittedName>
        <fullName evidence="3">DUF6350 family protein</fullName>
    </submittedName>
</protein>
<keyword evidence="2" id="KW-0472">Membrane</keyword>
<feature type="compositionally biased region" description="Low complexity" evidence="1">
    <location>
        <begin position="8"/>
        <end position="38"/>
    </location>
</feature>
<keyword evidence="2" id="KW-1133">Transmembrane helix</keyword>
<evidence type="ECO:0000256" key="1">
    <source>
        <dbReference type="SAM" id="MobiDB-lite"/>
    </source>
</evidence>
<evidence type="ECO:0000256" key="2">
    <source>
        <dbReference type="SAM" id="Phobius"/>
    </source>
</evidence>
<feature type="transmembrane region" description="Helical" evidence="2">
    <location>
        <begin position="406"/>
        <end position="426"/>
    </location>
</feature>
<feature type="transmembrane region" description="Helical" evidence="2">
    <location>
        <begin position="114"/>
        <end position="140"/>
    </location>
</feature>
<keyword evidence="4" id="KW-1185">Reference proteome</keyword>
<evidence type="ECO:0000313" key="3">
    <source>
        <dbReference type="EMBL" id="MCZ9289593.1"/>
    </source>
</evidence>
<reference evidence="3" key="1">
    <citation type="submission" date="2022-02" db="EMBL/GenBank/DDBJ databases">
        <title>Corynebacterium sp. from urogenital microbiome.</title>
        <authorList>
            <person name="Cappelli E.A."/>
            <person name="Ribeiro T.G."/>
            <person name="Peixe L."/>
        </authorList>
    </citation>
    <scope>NUCLEOTIDE SEQUENCE</scope>
    <source>
        <strain evidence="3">C8Ua_174</strain>
    </source>
</reference>
<name>A0A9X3RGI1_9CORY</name>
<accession>A0A9X3RGI1</accession>
<dbReference type="Pfam" id="PF19877">
    <property type="entry name" value="DUF6350"/>
    <property type="match status" value="1"/>
</dbReference>
<feature type="transmembrane region" description="Helical" evidence="2">
    <location>
        <begin position="231"/>
        <end position="251"/>
    </location>
</feature>
<feature type="region of interest" description="Disordered" evidence="1">
    <location>
        <begin position="478"/>
        <end position="579"/>
    </location>
</feature>
<feature type="transmembrane region" description="Helical" evidence="2">
    <location>
        <begin position="160"/>
        <end position="178"/>
    </location>
</feature>